<dbReference type="Pfam" id="PF01381">
    <property type="entry name" value="HTH_3"/>
    <property type="match status" value="1"/>
</dbReference>
<keyword evidence="1" id="KW-0238">DNA-binding</keyword>
<dbReference type="RefSeq" id="WP_015712396.1">
    <property type="nucleotide sequence ID" value="NC_015577.1"/>
</dbReference>
<accession>F5Y9V6</accession>
<dbReference type="KEGG" id="taz:TREAZ_3163"/>
<name>F5Y9V6_LEAAZ</name>
<dbReference type="Gene3D" id="2.60.120.10">
    <property type="entry name" value="Jelly Rolls"/>
    <property type="match status" value="1"/>
</dbReference>
<reference evidence="3 4" key="2">
    <citation type="journal article" date="2011" name="ISME J.">
        <title>RNA-seq reveals cooperative metabolic interactions between two termite-gut spirochete species in co-culture.</title>
        <authorList>
            <person name="Rosenthal A.Z."/>
            <person name="Matson E.G."/>
            <person name="Eldar A."/>
            <person name="Leadbetter J.R."/>
        </authorList>
    </citation>
    <scope>NUCLEOTIDE SEQUENCE [LARGE SCALE GENOMIC DNA]</scope>
    <source>
        <strain evidence="4">ATCC BAA-888 / DSM 13862 / ZAS-9</strain>
    </source>
</reference>
<dbReference type="Proteomes" id="UP000009222">
    <property type="component" value="Chromosome"/>
</dbReference>
<evidence type="ECO:0000256" key="1">
    <source>
        <dbReference type="ARBA" id="ARBA00023125"/>
    </source>
</evidence>
<dbReference type="GO" id="GO:0003677">
    <property type="term" value="F:DNA binding"/>
    <property type="evidence" value="ECO:0007669"/>
    <property type="project" value="UniProtKB-KW"/>
</dbReference>
<evidence type="ECO:0000259" key="2">
    <source>
        <dbReference type="PROSITE" id="PS50943"/>
    </source>
</evidence>
<dbReference type="eggNOG" id="COG1917">
    <property type="taxonomic scope" value="Bacteria"/>
</dbReference>
<organism evidence="3 4">
    <name type="scientific">Leadbettera azotonutricia (strain ATCC BAA-888 / DSM 13862 / ZAS-9)</name>
    <name type="common">Treponema azotonutricium</name>
    <dbReference type="NCBI Taxonomy" id="545695"/>
    <lineage>
        <taxon>Bacteria</taxon>
        <taxon>Pseudomonadati</taxon>
        <taxon>Spirochaetota</taxon>
        <taxon>Spirochaetia</taxon>
        <taxon>Spirochaetales</taxon>
        <taxon>Breznakiellaceae</taxon>
        <taxon>Leadbettera</taxon>
    </lineage>
</organism>
<dbReference type="SUPFAM" id="SSF47413">
    <property type="entry name" value="lambda repressor-like DNA-binding domains"/>
    <property type="match status" value="1"/>
</dbReference>
<dbReference type="PANTHER" id="PTHR46797:SF19">
    <property type="entry name" value="BLL2473 PROTEIN"/>
    <property type="match status" value="1"/>
</dbReference>
<sequence length="184" mass="20636">MSETTKEIIQRVKVLREIEEISAETLAKELGFDQAEYNQWESGEKDFSIGALVEIAARFKVDLSELVTGNTSKLKTFCLTRAAEAPEVSRRPMYGYWNLAYNFHLKKAEPFLVEASADTGQKPLSINTHPGQEFDYLLEGKLLISVGGHEMELNPGDCIYYDSNEPHGMKALGGKRARFIAVVM</sequence>
<feature type="domain" description="HTH cro/C1-type" evidence="2">
    <location>
        <begin position="12"/>
        <end position="66"/>
    </location>
</feature>
<dbReference type="Pfam" id="PF07883">
    <property type="entry name" value="Cupin_2"/>
    <property type="match status" value="1"/>
</dbReference>
<dbReference type="GO" id="GO:0003700">
    <property type="term" value="F:DNA-binding transcription factor activity"/>
    <property type="evidence" value="ECO:0007669"/>
    <property type="project" value="TreeGrafter"/>
</dbReference>
<dbReference type="SMART" id="SM00530">
    <property type="entry name" value="HTH_XRE"/>
    <property type="match status" value="1"/>
</dbReference>
<dbReference type="PANTHER" id="PTHR46797">
    <property type="entry name" value="HTH-TYPE TRANSCRIPTIONAL REGULATOR"/>
    <property type="match status" value="1"/>
</dbReference>
<dbReference type="AlphaFoldDB" id="F5Y9V6"/>
<dbReference type="InterPro" id="IPR014710">
    <property type="entry name" value="RmlC-like_jellyroll"/>
</dbReference>
<dbReference type="OrthoDB" id="9814553at2"/>
<dbReference type="InParanoid" id="F5Y9V6"/>
<dbReference type="Gene3D" id="1.10.260.40">
    <property type="entry name" value="lambda repressor-like DNA-binding domains"/>
    <property type="match status" value="1"/>
</dbReference>
<dbReference type="InterPro" id="IPR010982">
    <property type="entry name" value="Lambda_DNA-bd_dom_sf"/>
</dbReference>
<dbReference type="InterPro" id="IPR050807">
    <property type="entry name" value="TransReg_Diox_bact_type"/>
</dbReference>
<protein>
    <submittedName>
        <fullName evidence="3">Transcriptional regulator, XRE family with cupin sensor</fullName>
    </submittedName>
</protein>
<dbReference type="CDD" id="cd00093">
    <property type="entry name" value="HTH_XRE"/>
    <property type="match status" value="1"/>
</dbReference>
<proteinExistence type="predicted"/>
<dbReference type="PROSITE" id="PS50943">
    <property type="entry name" value="HTH_CROC1"/>
    <property type="match status" value="1"/>
</dbReference>
<dbReference type="InterPro" id="IPR011051">
    <property type="entry name" value="RmlC_Cupin_sf"/>
</dbReference>
<gene>
    <name evidence="3" type="ordered locus">TREAZ_3163</name>
</gene>
<evidence type="ECO:0000313" key="3">
    <source>
        <dbReference type="EMBL" id="AEF81276.1"/>
    </source>
</evidence>
<dbReference type="CDD" id="cd02209">
    <property type="entry name" value="cupin_XRE_C"/>
    <property type="match status" value="1"/>
</dbReference>
<dbReference type="SUPFAM" id="SSF51182">
    <property type="entry name" value="RmlC-like cupins"/>
    <property type="match status" value="1"/>
</dbReference>
<reference evidence="4" key="1">
    <citation type="submission" date="2009-12" db="EMBL/GenBank/DDBJ databases">
        <title>Complete sequence of Treponema azotonutricium strain ZAS-9.</title>
        <authorList>
            <person name="Tetu S.G."/>
            <person name="Matson E."/>
            <person name="Ren Q."/>
            <person name="Seshadri R."/>
            <person name="Elbourne L."/>
            <person name="Hassan K.A."/>
            <person name="Durkin A."/>
            <person name="Radune D."/>
            <person name="Mohamoud Y."/>
            <person name="Shay R."/>
            <person name="Jin S."/>
            <person name="Zhang X."/>
            <person name="Lucey K."/>
            <person name="Ballor N.R."/>
            <person name="Ottesen E."/>
            <person name="Rosenthal R."/>
            <person name="Allen A."/>
            <person name="Leadbetter J.R."/>
            <person name="Paulsen I.T."/>
        </authorList>
    </citation>
    <scope>NUCLEOTIDE SEQUENCE [LARGE SCALE GENOMIC DNA]</scope>
    <source>
        <strain evidence="4">ATCC BAA-888 / DSM 13862 / ZAS-9</strain>
    </source>
</reference>
<dbReference type="InterPro" id="IPR001387">
    <property type="entry name" value="Cro/C1-type_HTH"/>
</dbReference>
<dbReference type="EMBL" id="CP001841">
    <property type="protein sequence ID" value="AEF81276.1"/>
    <property type="molecule type" value="Genomic_DNA"/>
</dbReference>
<dbReference type="HOGENOM" id="CLU_085376_3_2_12"/>
<evidence type="ECO:0000313" key="4">
    <source>
        <dbReference type="Proteomes" id="UP000009222"/>
    </source>
</evidence>
<dbReference type="InterPro" id="IPR013096">
    <property type="entry name" value="Cupin_2"/>
</dbReference>
<dbReference type="GO" id="GO:0005829">
    <property type="term" value="C:cytosol"/>
    <property type="evidence" value="ECO:0007669"/>
    <property type="project" value="TreeGrafter"/>
</dbReference>
<dbReference type="STRING" id="545695.TREAZ_3163"/>
<keyword evidence="4" id="KW-1185">Reference proteome</keyword>